<dbReference type="Pfam" id="PF08821">
    <property type="entry name" value="CGGC"/>
    <property type="match status" value="1"/>
</dbReference>
<evidence type="ECO:0000259" key="1">
    <source>
        <dbReference type="SMART" id="SM01078"/>
    </source>
</evidence>
<dbReference type="InParanoid" id="A0A0J6WXP0"/>
<dbReference type="OrthoDB" id="9792960at2"/>
<dbReference type="InterPro" id="IPR014925">
    <property type="entry name" value="CGGC_dom"/>
</dbReference>
<comment type="caution">
    <text evidence="2">The sequence shown here is derived from an EMBL/GenBank/DDBJ whole genome shotgun (WGS) entry which is preliminary data.</text>
</comment>
<dbReference type="RefSeq" id="WP_048513376.1">
    <property type="nucleotide sequence ID" value="NZ_FUXD01000002.1"/>
</dbReference>
<dbReference type="Proteomes" id="UP000036503">
    <property type="component" value="Unassembled WGS sequence"/>
</dbReference>
<organism evidence="2 3">
    <name type="scientific">Megasphaera cerevisiae DSM 20462</name>
    <dbReference type="NCBI Taxonomy" id="1122219"/>
    <lineage>
        <taxon>Bacteria</taxon>
        <taxon>Bacillati</taxon>
        <taxon>Bacillota</taxon>
        <taxon>Negativicutes</taxon>
        <taxon>Veillonellales</taxon>
        <taxon>Veillonellaceae</taxon>
        <taxon>Megasphaera</taxon>
    </lineage>
</organism>
<dbReference type="PATRIC" id="fig|1122219.3.peg.2506"/>
<keyword evidence="3" id="KW-1185">Reference proteome</keyword>
<proteinExistence type="predicted"/>
<dbReference type="SMART" id="SM01078">
    <property type="entry name" value="CGGC"/>
    <property type="match status" value="1"/>
</dbReference>
<evidence type="ECO:0000313" key="3">
    <source>
        <dbReference type="Proteomes" id="UP000036503"/>
    </source>
</evidence>
<evidence type="ECO:0000313" key="2">
    <source>
        <dbReference type="EMBL" id="KMO87394.1"/>
    </source>
</evidence>
<dbReference type="EMBL" id="LEKT01000006">
    <property type="protein sequence ID" value="KMO87394.1"/>
    <property type="molecule type" value="Genomic_DNA"/>
</dbReference>
<protein>
    <submittedName>
        <fullName evidence="2">Metal-binding protein</fullName>
    </submittedName>
</protein>
<feature type="domain" description="CGGC" evidence="1">
    <location>
        <begin position="4"/>
        <end position="116"/>
    </location>
</feature>
<reference evidence="2 3" key="1">
    <citation type="submission" date="2015-06" db="EMBL/GenBank/DDBJ databases">
        <title>Draft genome sequence of beer spoilage bacterium Megasphaera cerevisiae type strain 20462.</title>
        <authorList>
            <person name="Kutumbaka K."/>
            <person name="Pasmowitz J."/>
            <person name="Mategko J."/>
            <person name="Reyes D."/>
            <person name="Friedrich A."/>
            <person name="Han S."/>
            <person name="Martens-Habbena W."/>
            <person name="Neal-McKinney J."/>
            <person name="Janagama H.K."/>
            <person name="Nadala C."/>
            <person name="Samadpour M."/>
        </authorList>
    </citation>
    <scope>NUCLEOTIDE SEQUENCE [LARGE SCALE GENOMIC DNA]</scope>
    <source>
        <strain evidence="2 3">DSM 20462</strain>
    </source>
</reference>
<gene>
    <name evidence="2" type="ORF">AB840_03135</name>
</gene>
<sequence>MSKLIIVVQCHLVMNRCSGYNCMNAFYKREGTFSAYGSDTRYMLITCGGCCGAQLAAKFEDVTHHLRRSGENKDDVVVHFASCVCSDNYHRPPCPHLQYLKDIMVRKGYPVVLGSYISKKTSGKRQTGEYESF</sequence>
<dbReference type="AlphaFoldDB" id="A0A0J6WXP0"/>
<accession>A0A0J6WXP0</accession>
<name>A0A0J6WXP0_9FIRM</name>